<keyword evidence="2" id="KW-0732">Signal</keyword>
<dbReference type="InterPro" id="IPR018114">
    <property type="entry name" value="TRYPSIN_HIS"/>
</dbReference>
<dbReference type="FunFam" id="2.40.10.10:FF:000028">
    <property type="entry name" value="Serine protease easter"/>
    <property type="match status" value="1"/>
</dbReference>
<dbReference type="PRINTS" id="PR00722">
    <property type="entry name" value="CHYMOTRYPSIN"/>
</dbReference>
<feature type="region of interest" description="Disordered" evidence="8">
    <location>
        <begin position="226"/>
        <end position="251"/>
    </location>
</feature>
<sequence>MTYLHTTELIFVCGGTLITQKLVLTAAHCTKANVDLVARLGEFIGTREEQDTIRSEHYVNQTFKHPFYNIVTHANDIAILGLATNVVYTEHIRPICIPWWTIWRQYIDNIQVLTGTTWGMSMVKNESDSFRTLEVRRQPAEMCTSSNGSNIERTQFCAGNSESSLCNMDYSSILGAMIPYKNYSRFVLIGIATTNQRCYQPSIYTDVLSHIDFILSVWRYFSKGQSVPYPSSTTTTSTTTTTQAPSLNDDRGLIWDTGLSNMSESVISV</sequence>
<dbReference type="SMART" id="SM00020">
    <property type="entry name" value="Tryp_SPc"/>
    <property type="match status" value="1"/>
</dbReference>
<evidence type="ECO:0000256" key="2">
    <source>
        <dbReference type="ARBA" id="ARBA00022729"/>
    </source>
</evidence>
<dbReference type="SUPFAM" id="SSF50494">
    <property type="entry name" value="Trypsin-like serine proteases"/>
    <property type="match status" value="1"/>
</dbReference>
<evidence type="ECO:0000256" key="3">
    <source>
        <dbReference type="ARBA" id="ARBA00022837"/>
    </source>
</evidence>
<keyword evidence="10" id="KW-0472">Membrane</keyword>
<keyword evidence="10" id="KW-0812">Transmembrane</keyword>
<dbReference type="RefSeq" id="XP_016981655.1">
    <property type="nucleotide sequence ID" value="XM_017126166.1"/>
</dbReference>
<dbReference type="PANTHER" id="PTHR24260">
    <property type="match status" value="1"/>
</dbReference>
<evidence type="ECO:0000256" key="4">
    <source>
        <dbReference type="ARBA" id="ARBA00023145"/>
    </source>
</evidence>
<keyword evidence="10" id="KW-0378">Hydrolase</keyword>
<gene>
    <name evidence="10" type="primary">LOC108046471</name>
</gene>
<feature type="domain" description="Peptidase S1" evidence="9">
    <location>
        <begin position="1"/>
        <end position="219"/>
    </location>
</feature>
<evidence type="ECO:0000256" key="1">
    <source>
        <dbReference type="ARBA" id="ARBA00022723"/>
    </source>
</evidence>
<dbReference type="InterPro" id="IPR009003">
    <property type="entry name" value="Peptidase_S1_PA"/>
</dbReference>
<dbReference type="InterPro" id="IPR051333">
    <property type="entry name" value="CLIP_Serine_Protease"/>
</dbReference>
<evidence type="ECO:0000313" key="10">
    <source>
        <dbReference type="RefSeq" id="XP_016981655.1"/>
    </source>
</evidence>
<evidence type="ECO:0000256" key="8">
    <source>
        <dbReference type="SAM" id="MobiDB-lite"/>
    </source>
</evidence>
<dbReference type="Pfam" id="PF00089">
    <property type="entry name" value="Trypsin"/>
    <property type="match status" value="1"/>
</dbReference>
<keyword evidence="3" id="KW-0106">Calcium</keyword>
<dbReference type="AlphaFoldDB" id="A0A6P4EU03"/>
<protein>
    <submittedName>
        <fullName evidence="10">Transmembrane protease serine 12</fullName>
    </submittedName>
</protein>
<organism evidence="10">
    <name type="scientific">Drosophila rhopaloa</name>
    <name type="common">Fruit fly</name>
    <dbReference type="NCBI Taxonomy" id="1041015"/>
    <lineage>
        <taxon>Eukaryota</taxon>
        <taxon>Metazoa</taxon>
        <taxon>Ecdysozoa</taxon>
        <taxon>Arthropoda</taxon>
        <taxon>Hexapoda</taxon>
        <taxon>Insecta</taxon>
        <taxon>Pterygota</taxon>
        <taxon>Neoptera</taxon>
        <taxon>Endopterygota</taxon>
        <taxon>Diptera</taxon>
        <taxon>Brachycera</taxon>
        <taxon>Muscomorpha</taxon>
        <taxon>Ephydroidea</taxon>
        <taxon>Drosophilidae</taxon>
        <taxon>Drosophila</taxon>
        <taxon>Sophophora</taxon>
    </lineage>
</organism>
<dbReference type="PROSITE" id="PS50240">
    <property type="entry name" value="TRYPSIN_DOM"/>
    <property type="match status" value="1"/>
</dbReference>
<comment type="similarity">
    <text evidence="7">Belongs to the peptidase S1 family. CLIP subfamily.</text>
</comment>
<dbReference type="GO" id="GO:0004252">
    <property type="term" value="F:serine-type endopeptidase activity"/>
    <property type="evidence" value="ECO:0007669"/>
    <property type="project" value="InterPro"/>
</dbReference>
<feature type="compositionally biased region" description="Low complexity" evidence="8">
    <location>
        <begin position="231"/>
        <end position="242"/>
    </location>
</feature>
<dbReference type="Gene3D" id="2.40.10.10">
    <property type="entry name" value="Trypsin-like serine proteases"/>
    <property type="match status" value="2"/>
</dbReference>
<keyword evidence="4" id="KW-0865">Zymogen</keyword>
<reference evidence="10" key="1">
    <citation type="submission" date="2025-08" db="UniProtKB">
        <authorList>
            <consortium name="RefSeq"/>
        </authorList>
    </citation>
    <scope>IDENTIFICATION</scope>
</reference>
<dbReference type="PROSITE" id="PS00134">
    <property type="entry name" value="TRYPSIN_HIS"/>
    <property type="match status" value="1"/>
</dbReference>
<dbReference type="PANTHER" id="PTHR24260:SF147">
    <property type="entry name" value="EG:BACR7A4.3 PROTEIN-RELATED"/>
    <property type="match status" value="1"/>
</dbReference>
<evidence type="ECO:0000259" key="9">
    <source>
        <dbReference type="PROSITE" id="PS50240"/>
    </source>
</evidence>
<evidence type="ECO:0000256" key="6">
    <source>
        <dbReference type="ARBA" id="ARBA00023180"/>
    </source>
</evidence>
<dbReference type="OrthoDB" id="7854822at2759"/>
<evidence type="ECO:0000256" key="7">
    <source>
        <dbReference type="ARBA" id="ARBA00024195"/>
    </source>
</evidence>
<name>A0A6P4EU03_DRORH</name>
<keyword evidence="1" id="KW-0479">Metal-binding</keyword>
<dbReference type="GO" id="GO:0006508">
    <property type="term" value="P:proteolysis"/>
    <property type="evidence" value="ECO:0007669"/>
    <property type="project" value="UniProtKB-KW"/>
</dbReference>
<keyword evidence="5" id="KW-1015">Disulfide bond</keyword>
<evidence type="ECO:0000256" key="5">
    <source>
        <dbReference type="ARBA" id="ARBA00023157"/>
    </source>
</evidence>
<proteinExistence type="inferred from homology"/>
<dbReference type="InterPro" id="IPR001254">
    <property type="entry name" value="Trypsin_dom"/>
</dbReference>
<dbReference type="InterPro" id="IPR043504">
    <property type="entry name" value="Peptidase_S1_PA_chymotrypsin"/>
</dbReference>
<keyword evidence="6" id="KW-0325">Glycoprotein</keyword>
<dbReference type="GO" id="GO:0046872">
    <property type="term" value="F:metal ion binding"/>
    <property type="evidence" value="ECO:0007669"/>
    <property type="project" value="UniProtKB-KW"/>
</dbReference>
<keyword evidence="10" id="KW-0645">Protease</keyword>
<dbReference type="InterPro" id="IPR001314">
    <property type="entry name" value="Peptidase_S1A"/>
</dbReference>
<accession>A0A6P4EU03</accession>